<keyword evidence="5" id="KW-1185">Reference proteome</keyword>
<dbReference type="Proteomes" id="UP000228380">
    <property type="component" value="Chromosome 2"/>
</dbReference>
<dbReference type="Gene3D" id="3.30.559.10">
    <property type="entry name" value="Chloramphenicol acetyltransferase-like domain"/>
    <property type="match status" value="2"/>
</dbReference>
<comment type="similarity">
    <text evidence="1">Belongs to the plant acyltransferase family.</text>
</comment>
<reference evidence="5" key="1">
    <citation type="journal article" date="2019" name="Nat. Commun.">
        <title>Genome-wide association mapping of date palm fruit traits.</title>
        <authorList>
            <person name="Hazzouri K.M."/>
            <person name="Gros-Balthazard M."/>
            <person name="Flowers J.M."/>
            <person name="Copetti D."/>
            <person name="Lemansour A."/>
            <person name="Lebrun M."/>
            <person name="Masmoudi K."/>
            <person name="Ferrand S."/>
            <person name="Dhar M.I."/>
            <person name="Fresquez Z.A."/>
            <person name="Rosas U."/>
            <person name="Zhang J."/>
            <person name="Talag J."/>
            <person name="Lee S."/>
            <person name="Kudrna D."/>
            <person name="Powell R.F."/>
            <person name="Leitch I.J."/>
            <person name="Krueger R.R."/>
            <person name="Wing R.A."/>
            <person name="Amiri K.M.A."/>
            <person name="Purugganan M.D."/>
        </authorList>
    </citation>
    <scope>NUCLEOTIDE SEQUENCE [LARGE SCALE GENOMIC DNA]</scope>
    <source>
        <strain evidence="5">cv. Khalas</strain>
    </source>
</reference>
<dbReference type="RefSeq" id="XP_038979842.1">
    <property type="nucleotide sequence ID" value="XM_039123914.1"/>
</dbReference>
<dbReference type="GO" id="GO:0016747">
    <property type="term" value="F:acyltransferase activity, transferring groups other than amino-acyl groups"/>
    <property type="evidence" value="ECO:0007669"/>
    <property type="project" value="TreeGrafter"/>
</dbReference>
<dbReference type="OrthoDB" id="647894at2759"/>
<accession>A0A8B9A2H0</accession>
<evidence type="ECO:0000256" key="2">
    <source>
        <dbReference type="ARBA" id="ARBA00022679"/>
    </source>
</evidence>
<dbReference type="PANTHER" id="PTHR31642:SF160">
    <property type="entry name" value="HXXXD-TYPE ACYL-TRANSFERASE FAMILY PROTEIN"/>
    <property type="match status" value="1"/>
</dbReference>
<evidence type="ECO:0000256" key="1">
    <source>
        <dbReference type="ARBA" id="ARBA00009861"/>
    </source>
</evidence>
<dbReference type="InterPro" id="IPR050317">
    <property type="entry name" value="Plant_Fungal_Acyltransferase"/>
</dbReference>
<reference evidence="6" key="2">
    <citation type="submission" date="2025-08" db="UniProtKB">
        <authorList>
            <consortium name="RefSeq"/>
        </authorList>
    </citation>
    <scope>IDENTIFICATION</scope>
    <source>
        <tissue evidence="6">Young leaves</tissue>
    </source>
</reference>
<proteinExistence type="inferred from homology"/>
<evidence type="ECO:0000256" key="3">
    <source>
        <dbReference type="ARBA" id="ARBA00023315"/>
    </source>
</evidence>
<dbReference type="Pfam" id="PF02458">
    <property type="entry name" value="Transferase"/>
    <property type="match status" value="1"/>
</dbReference>
<keyword evidence="2" id="KW-0808">Transferase</keyword>
<dbReference type="InterPro" id="IPR023213">
    <property type="entry name" value="CAT-like_dom_sf"/>
</dbReference>
<name>A0A8B9A2H0_PHODC</name>
<sequence>MPKPPLPLPSQSTSQPFGSISPLEMASAGDSSSFQVKIISKTLIKASDTTIQPYVLYPSNLDHLPSNIPSPFLTIYPKPPSGGDYSSVAATLRRTLPTFLNYFFPFTGRIRPDRNGVPEIYCNNEGAELVVARADIRLADVNFHDKSKSLERIELPYEEEIPLSIQVVGFACGGFSIVWGGTHLLSDGHGLSFLPTLWTEYVRTGELSRIPNHDRSIFRPRSPPSYSPETDRSLACLTPDDLINSLSAGAFVKRLYHVDGKHIDRLRELASREGRSATRMEAFSAYLWKSLAKAVGDSDVGCRMAWLVDARQRLGPKYTEAMKDYMGNVITFATKEAGVAELVNGSYSQVAGMVSAAVKEVADNAEDHFQEMIDWVEGHKVGKRANRVQVGLGSPALVVSSFHHMNMNLDFGLGQAALAIPDLPWGRLGSAFVIVLASPKGDGSLYMNAYIWSQLAVVLESDPDRVFKPATAEGLGVVEPASHQVWLSRL</sequence>
<gene>
    <name evidence="6" type="primary">LOC103720449</name>
</gene>
<dbReference type="PANTHER" id="PTHR31642">
    <property type="entry name" value="TRICHOTHECENE 3-O-ACETYLTRANSFERASE"/>
    <property type="match status" value="1"/>
</dbReference>
<keyword evidence="3" id="KW-0012">Acyltransferase</keyword>
<dbReference type="KEGG" id="pda:103720449"/>
<dbReference type="GeneID" id="103720449"/>
<evidence type="ECO:0000313" key="6">
    <source>
        <dbReference type="RefSeq" id="XP_038979842.1"/>
    </source>
</evidence>
<evidence type="ECO:0000313" key="5">
    <source>
        <dbReference type="Proteomes" id="UP000228380"/>
    </source>
</evidence>
<organism evidence="5 6">
    <name type="scientific">Phoenix dactylifera</name>
    <name type="common">Date palm</name>
    <dbReference type="NCBI Taxonomy" id="42345"/>
    <lineage>
        <taxon>Eukaryota</taxon>
        <taxon>Viridiplantae</taxon>
        <taxon>Streptophyta</taxon>
        <taxon>Embryophyta</taxon>
        <taxon>Tracheophyta</taxon>
        <taxon>Spermatophyta</taxon>
        <taxon>Magnoliopsida</taxon>
        <taxon>Liliopsida</taxon>
        <taxon>Arecaceae</taxon>
        <taxon>Coryphoideae</taxon>
        <taxon>Phoeniceae</taxon>
        <taxon>Phoenix</taxon>
    </lineage>
</organism>
<evidence type="ECO:0000256" key="4">
    <source>
        <dbReference type="SAM" id="MobiDB-lite"/>
    </source>
</evidence>
<protein>
    <submittedName>
        <fullName evidence="6">Coniferyl alcohol acyltransferase-like</fullName>
    </submittedName>
</protein>
<dbReference type="AlphaFoldDB" id="A0A8B9A2H0"/>
<feature type="region of interest" description="Disordered" evidence="4">
    <location>
        <begin position="1"/>
        <end position="22"/>
    </location>
</feature>